<dbReference type="RefSeq" id="WP_008857727.1">
    <property type="nucleotide sequence ID" value="NZ_AZEB01000007.1"/>
</dbReference>
<keyword evidence="2" id="KW-0238">DNA-binding</keyword>
<evidence type="ECO:0000259" key="4">
    <source>
        <dbReference type="PROSITE" id="PS51071"/>
    </source>
</evidence>
<feature type="domain" description="HTH rpiR-type" evidence="4">
    <location>
        <begin position="3"/>
        <end position="79"/>
    </location>
</feature>
<dbReference type="PROSITE" id="PS51071">
    <property type="entry name" value="HTH_RPIR"/>
    <property type="match status" value="1"/>
</dbReference>
<evidence type="ECO:0000313" key="6">
    <source>
        <dbReference type="EMBL" id="KRL22353.1"/>
    </source>
</evidence>
<dbReference type="SUPFAM" id="SSF46689">
    <property type="entry name" value="Homeodomain-like"/>
    <property type="match status" value="1"/>
</dbReference>
<dbReference type="InterPro" id="IPR001347">
    <property type="entry name" value="SIS_dom"/>
</dbReference>
<keyword evidence="1" id="KW-0805">Transcription regulation</keyword>
<dbReference type="Proteomes" id="UP000051439">
    <property type="component" value="Unassembled WGS sequence"/>
</dbReference>
<keyword evidence="7" id="KW-1185">Reference proteome</keyword>
<protein>
    <submittedName>
        <fullName evidence="6">Transcriptional regulator, RpiR family</fullName>
    </submittedName>
</protein>
<dbReference type="Gene3D" id="3.40.50.10490">
    <property type="entry name" value="Glucose-6-phosphate isomerase like protein, domain 1"/>
    <property type="match status" value="1"/>
</dbReference>
<evidence type="ECO:0000256" key="2">
    <source>
        <dbReference type="ARBA" id="ARBA00023125"/>
    </source>
</evidence>
<dbReference type="GO" id="GO:0097367">
    <property type="term" value="F:carbohydrate derivative binding"/>
    <property type="evidence" value="ECO:0007669"/>
    <property type="project" value="InterPro"/>
</dbReference>
<sequence>MDLDIEKRIKHLYPQLGKQSKKLADYILKNGAKLSAITVAELANKCNVSIATVSRFPQQLGYSSFSQFKWSMVNDLSSTASVQEVKQEDSPKVVAKKTLESNIETLNGTFNLMQEKDLKKALDLLVHANRIEFFGLGGSNIVALDAYHKFLRVPLNVLHDSEYHMALMQSTRLNHTDCAVVISHTGNDSDTLLLADSLKNNHVPMIVITSFPESPLASYGDVKFFSISEDSKYRSEALLSLTSQLAINDCLYTLTAQYFGKKADRVLSNMRKTILQKHPGSN</sequence>
<dbReference type="GO" id="GO:0003700">
    <property type="term" value="F:DNA-binding transcription factor activity"/>
    <property type="evidence" value="ECO:0007669"/>
    <property type="project" value="InterPro"/>
</dbReference>
<dbReference type="InterPro" id="IPR000281">
    <property type="entry name" value="HTH_RpiR"/>
</dbReference>
<dbReference type="PATRIC" id="fig|1423766.4.peg.2593"/>
<dbReference type="InterPro" id="IPR036388">
    <property type="entry name" value="WH-like_DNA-bd_sf"/>
</dbReference>
<dbReference type="AlphaFoldDB" id="A0A0R1NQ96"/>
<dbReference type="Pfam" id="PF01418">
    <property type="entry name" value="HTH_6"/>
    <property type="match status" value="1"/>
</dbReference>
<evidence type="ECO:0000259" key="5">
    <source>
        <dbReference type="PROSITE" id="PS51464"/>
    </source>
</evidence>
<dbReference type="EMBL" id="AZEB01000007">
    <property type="protein sequence ID" value="KRL22353.1"/>
    <property type="molecule type" value="Genomic_DNA"/>
</dbReference>
<accession>A0A0R1NQ96</accession>
<dbReference type="PANTHER" id="PTHR30514:SF1">
    <property type="entry name" value="HTH-TYPE TRANSCRIPTIONAL REGULATOR HEXR-RELATED"/>
    <property type="match status" value="1"/>
</dbReference>
<dbReference type="InterPro" id="IPR009057">
    <property type="entry name" value="Homeodomain-like_sf"/>
</dbReference>
<dbReference type="InterPro" id="IPR035472">
    <property type="entry name" value="RpiR-like_SIS"/>
</dbReference>
<keyword evidence="3" id="KW-0804">Transcription</keyword>
<dbReference type="GO" id="GO:1901135">
    <property type="term" value="P:carbohydrate derivative metabolic process"/>
    <property type="evidence" value="ECO:0007669"/>
    <property type="project" value="InterPro"/>
</dbReference>
<feature type="domain" description="SIS" evidence="5">
    <location>
        <begin position="121"/>
        <end position="261"/>
    </location>
</feature>
<dbReference type="Pfam" id="PF01380">
    <property type="entry name" value="SIS"/>
    <property type="match status" value="1"/>
</dbReference>
<name>A0A0R1NQ96_9LACO</name>
<dbReference type="GO" id="GO:0003677">
    <property type="term" value="F:DNA binding"/>
    <property type="evidence" value="ECO:0007669"/>
    <property type="project" value="UniProtKB-KW"/>
</dbReference>
<dbReference type="InterPro" id="IPR046348">
    <property type="entry name" value="SIS_dom_sf"/>
</dbReference>
<dbReference type="SUPFAM" id="SSF53697">
    <property type="entry name" value="SIS domain"/>
    <property type="match status" value="1"/>
</dbReference>
<dbReference type="PANTHER" id="PTHR30514">
    <property type="entry name" value="GLUCOKINASE"/>
    <property type="match status" value="1"/>
</dbReference>
<comment type="caution">
    <text evidence="6">The sequence shown here is derived from an EMBL/GenBank/DDBJ whole genome shotgun (WGS) entry which is preliminary data.</text>
</comment>
<evidence type="ECO:0000313" key="7">
    <source>
        <dbReference type="Proteomes" id="UP000051439"/>
    </source>
</evidence>
<organism evidence="6 7">
    <name type="scientific">Lentilactobacillus kisonensis DSM 19906 = JCM 15041</name>
    <dbReference type="NCBI Taxonomy" id="1423766"/>
    <lineage>
        <taxon>Bacteria</taxon>
        <taxon>Bacillati</taxon>
        <taxon>Bacillota</taxon>
        <taxon>Bacilli</taxon>
        <taxon>Lactobacillales</taxon>
        <taxon>Lactobacillaceae</taxon>
        <taxon>Lentilactobacillus</taxon>
    </lineage>
</organism>
<dbReference type="PROSITE" id="PS51464">
    <property type="entry name" value="SIS"/>
    <property type="match status" value="1"/>
</dbReference>
<dbReference type="Gene3D" id="1.10.10.10">
    <property type="entry name" value="Winged helix-like DNA-binding domain superfamily/Winged helix DNA-binding domain"/>
    <property type="match status" value="1"/>
</dbReference>
<evidence type="ECO:0000256" key="1">
    <source>
        <dbReference type="ARBA" id="ARBA00023015"/>
    </source>
</evidence>
<reference evidence="6 7" key="1">
    <citation type="journal article" date="2015" name="Genome Announc.">
        <title>Expanding the biotechnology potential of lactobacilli through comparative genomics of 213 strains and associated genera.</title>
        <authorList>
            <person name="Sun Z."/>
            <person name="Harris H.M."/>
            <person name="McCann A."/>
            <person name="Guo C."/>
            <person name="Argimon S."/>
            <person name="Zhang W."/>
            <person name="Yang X."/>
            <person name="Jeffery I.B."/>
            <person name="Cooney J.C."/>
            <person name="Kagawa T.F."/>
            <person name="Liu W."/>
            <person name="Song Y."/>
            <person name="Salvetti E."/>
            <person name="Wrobel A."/>
            <person name="Rasinkangas P."/>
            <person name="Parkhill J."/>
            <person name="Rea M.C."/>
            <person name="O'Sullivan O."/>
            <person name="Ritari J."/>
            <person name="Douillard F.P."/>
            <person name="Paul Ross R."/>
            <person name="Yang R."/>
            <person name="Briner A.E."/>
            <person name="Felis G.E."/>
            <person name="de Vos W.M."/>
            <person name="Barrangou R."/>
            <person name="Klaenhammer T.R."/>
            <person name="Caufield P.W."/>
            <person name="Cui Y."/>
            <person name="Zhang H."/>
            <person name="O'Toole P.W."/>
        </authorList>
    </citation>
    <scope>NUCLEOTIDE SEQUENCE [LARGE SCALE GENOMIC DNA]</scope>
    <source>
        <strain evidence="6 7">DSM 19906</strain>
    </source>
</reference>
<evidence type="ECO:0000256" key="3">
    <source>
        <dbReference type="ARBA" id="ARBA00023163"/>
    </source>
</evidence>
<dbReference type="CDD" id="cd05013">
    <property type="entry name" value="SIS_RpiR"/>
    <property type="match status" value="1"/>
</dbReference>
<dbReference type="InterPro" id="IPR047640">
    <property type="entry name" value="RpiR-like"/>
</dbReference>
<gene>
    <name evidence="6" type="ORF">FC98_GL002487</name>
</gene>
<proteinExistence type="predicted"/>